<feature type="region of interest" description="Disordered" evidence="1">
    <location>
        <begin position="1"/>
        <end position="23"/>
    </location>
</feature>
<organism evidence="2 3">
    <name type="scientific">Prorocentrum cordatum</name>
    <dbReference type="NCBI Taxonomy" id="2364126"/>
    <lineage>
        <taxon>Eukaryota</taxon>
        <taxon>Sar</taxon>
        <taxon>Alveolata</taxon>
        <taxon>Dinophyceae</taxon>
        <taxon>Prorocentrales</taxon>
        <taxon>Prorocentraceae</taxon>
        <taxon>Prorocentrum</taxon>
    </lineage>
</organism>
<name>A0ABN9UG42_9DINO</name>
<gene>
    <name evidence="2" type="ORF">PCOR1329_LOCUS48249</name>
</gene>
<sequence>MSRGRSPSPATAPSVPSRGMSPEPYYGPVDAPLPLLIDLPPLAQQWPAAPVLTHVMYPLVNVRTIACAKCSASALADLDIVHALAVAPERQRQFRKAAQLSLVAFMKPAGENRERLKSEMGGSMAPIPGLSAPSHAKDWPRNYVLAGSDVNIFVQGGVDSAVEKLQLNDKINGFQLLQCKRLQNLDVLHCTFSYNSVDFEHVPEFQSEIILVSTDDEMKYLMGRQEAFRKVLRDQRFQMEVCFGDAGMLAFDAYIYLLKVFAKTVPEGALSSFQAVSLGLFVLQLGLYKHVTGTAAQPTALLLFECFLRWCGVYFSSQRQCNSDQKFKNYRFSALDLSTGRLVLRTRVQTKCEAYFVADEVHALRTHSADRLNIIGSISPELIHDIAQTALVSRLSLAGGELVCG</sequence>
<keyword evidence="3" id="KW-1185">Reference proteome</keyword>
<proteinExistence type="predicted"/>
<reference evidence="2" key="1">
    <citation type="submission" date="2023-10" db="EMBL/GenBank/DDBJ databases">
        <authorList>
            <person name="Chen Y."/>
            <person name="Shah S."/>
            <person name="Dougan E. K."/>
            <person name="Thang M."/>
            <person name="Chan C."/>
        </authorList>
    </citation>
    <scope>NUCLEOTIDE SEQUENCE [LARGE SCALE GENOMIC DNA]</scope>
</reference>
<comment type="caution">
    <text evidence="2">The sequence shown here is derived from an EMBL/GenBank/DDBJ whole genome shotgun (WGS) entry which is preliminary data.</text>
</comment>
<evidence type="ECO:0000313" key="3">
    <source>
        <dbReference type="Proteomes" id="UP001189429"/>
    </source>
</evidence>
<dbReference type="EMBL" id="CAUYUJ010015826">
    <property type="protein sequence ID" value="CAK0858571.1"/>
    <property type="molecule type" value="Genomic_DNA"/>
</dbReference>
<feature type="compositionally biased region" description="Low complexity" evidence="1">
    <location>
        <begin position="1"/>
        <end position="17"/>
    </location>
</feature>
<dbReference type="Proteomes" id="UP001189429">
    <property type="component" value="Unassembled WGS sequence"/>
</dbReference>
<protein>
    <submittedName>
        <fullName evidence="2">Uncharacterized protein</fullName>
    </submittedName>
</protein>
<evidence type="ECO:0000256" key="1">
    <source>
        <dbReference type="SAM" id="MobiDB-lite"/>
    </source>
</evidence>
<evidence type="ECO:0000313" key="2">
    <source>
        <dbReference type="EMBL" id="CAK0858571.1"/>
    </source>
</evidence>
<accession>A0ABN9UG42</accession>